<proteinExistence type="predicted"/>
<reference evidence="2 3" key="1">
    <citation type="submission" date="2024-05" db="EMBL/GenBank/DDBJ databases">
        <authorList>
            <person name="Wallberg A."/>
        </authorList>
    </citation>
    <scope>NUCLEOTIDE SEQUENCE [LARGE SCALE GENOMIC DNA]</scope>
</reference>
<dbReference type="InterPro" id="IPR011989">
    <property type="entry name" value="ARM-like"/>
</dbReference>
<dbReference type="SUPFAM" id="SSF48371">
    <property type="entry name" value="ARM repeat"/>
    <property type="match status" value="1"/>
</dbReference>
<dbReference type="PANTHER" id="PTHR23161:SF2">
    <property type="entry name" value="PROTEIN CIP2A"/>
    <property type="match status" value="1"/>
</dbReference>
<dbReference type="Proteomes" id="UP001497623">
    <property type="component" value="Unassembled WGS sequence"/>
</dbReference>
<dbReference type="InterPro" id="IPR042510">
    <property type="entry name" value="CIP2A"/>
</dbReference>
<dbReference type="PANTHER" id="PTHR23161">
    <property type="entry name" value="PROTEIN CIP2A"/>
    <property type="match status" value="1"/>
</dbReference>
<protein>
    <recommendedName>
        <fullName evidence="1">CIP2A N-terminal domain-containing protein</fullName>
    </recommendedName>
</protein>
<gene>
    <name evidence="2" type="ORF">MNOR_LOCUS33661</name>
</gene>
<keyword evidence="3" id="KW-1185">Reference proteome</keyword>
<organism evidence="2 3">
    <name type="scientific">Meganyctiphanes norvegica</name>
    <name type="common">Northern krill</name>
    <name type="synonym">Thysanopoda norvegica</name>
    <dbReference type="NCBI Taxonomy" id="48144"/>
    <lineage>
        <taxon>Eukaryota</taxon>
        <taxon>Metazoa</taxon>
        <taxon>Ecdysozoa</taxon>
        <taxon>Arthropoda</taxon>
        <taxon>Crustacea</taxon>
        <taxon>Multicrustacea</taxon>
        <taxon>Malacostraca</taxon>
        <taxon>Eumalacostraca</taxon>
        <taxon>Eucarida</taxon>
        <taxon>Euphausiacea</taxon>
        <taxon>Euphausiidae</taxon>
        <taxon>Meganyctiphanes</taxon>
    </lineage>
</organism>
<dbReference type="AlphaFoldDB" id="A0AAV2S8U5"/>
<sequence length="326" mass="37372">MATTNHQIKGFIQSSYDYRVRRNDKNLASLQRQIQILSVVKNLQIFEPTCMETLEFYITLEQLLTDSNEKSQLSWKIITLLSHISQSSSIRASLRDDIQLVPVLTGYLLNNKLSADKTLKLLQLIQEISYNIKIVRIESWVTDLIPHLVSTFLGTSASDELIVPLLSTLANICRANPPVFNYLRDVGSKKKLMERCINLLSAGSHIQLLSSEILLYLDMGLEKMDPTHINSVLDLIFASAKEGVNENNLSLLCLSKDIFLHLLLCPRLEERIRSYKQFGDQMKFLINQLENATSEKIVEVLLRFLKLSIEMEHPDIKSLYRSMFIK</sequence>
<evidence type="ECO:0000313" key="2">
    <source>
        <dbReference type="EMBL" id="CAL4168124.1"/>
    </source>
</evidence>
<accession>A0AAV2S8U5</accession>
<dbReference type="EMBL" id="CAXKWB010049203">
    <property type="protein sequence ID" value="CAL4168124.1"/>
    <property type="molecule type" value="Genomic_DNA"/>
</dbReference>
<feature type="domain" description="CIP2A N-terminal" evidence="1">
    <location>
        <begin position="24"/>
        <end position="306"/>
    </location>
</feature>
<dbReference type="InterPro" id="IPR048701">
    <property type="entry name" value="CIP2A_N"/>
</dbReference>
<evidence type="ECO:0000313" key="3">
    <source>
        <dbReference type="Proteomes" id="UP001497623"/>
    </source>
</evidence>
<evidence type="ECO:0000259" key="1">
    <source>
        <dbReference type="Pfam" id="PF21044"/>
    </source>
</evidence>
<name>A0AAV2S8U5_MEGNR</name>
<dbReference type="Gene3D" id="1.25.10.10">
    <property type="entry name" value="Leucine-rich Repeat Variant"/>
    <property type="match status" value="1"/>
</dbReference>
<dbReference type="Pfam" id="PF21044">
    <property type="entry name" value="CIP2A_N"/>
    <property type="match status" value="1"/>
</dbReference>
<comment type="caution">
    <text evidence="2">The sequence shown here is derived from an EMBL/GenBank/DDBJ whole genome shotgun (WGS) entry which is preliminary data.</text>
</comment>
<dbReference type="InterPro" id="IPR016024">
    <property type="entry name" value="ARM-type_fold"/>
</dbReference>